<evidence type="ECO:0000313" key="2">
    <source>
        <dbReference type="EMBL" id="MFC0424295.1"/>
    </source>
</evidence>
<dbReference type="NCBIfam" id="NF041556">
    <property type="entry name" value="tannase_B"/>
    <property type="match status" value="1"/>
</dbReference>
<organism evidence="2 3">
    <name type="scientific">Lactiplantibacillus plajomi</name>
    <dbReference type="NCBI Taxonomy" id="1457217"/>
    <lineage>
        <taxon>Bacteria</taxon>
        <taxon>Bacillati</taxon>
        <taxon>Bacillota</taxon>
        <taxon>Bacilli</taxon>
        <taxon>Lactobacillales</taxon>
        <taxon>Lactobacillaceae</taxon>
        <taxon>Lactiplantibacillus</taxon>
    </lineage>
</organism>
<dbReference type="InterPro" id="IPR029058">
    <property type="entry name" value="AB_hydrolase_fold"/>
</dbReference>
<evidence type="ECO:0000259" key="1">
    <source>
        <dbReference type="Pfam" id="PF20434"/>
    </source>
</evidence>
<dbReference type="Gene3D" id="3.40.50.1820">
    <property type="entry name" value="alpha/beta hydrolase"/>
    <property type="match status" value="1"/>
</dbReference>
<reference evidence="2 3" key="1">
    <citation type="submission" date="2024-09" db="EMBL/GenBank/DDBJ databases">
        <authorList>
            <person name="Sun Q."/>
            <person name="Mori K."/>
        </authorList>
    </citation>
    <scope>NUCLEOTIDE SEQUENCE [LARGE SCALE GENOMIC DNA]</scope>
    <source>
        <strain evidence="2 3">TBRC 4575</strain>
    </source>
</reference>
<dbReference type="RefSeq" id="WP_137645167.1">
    <property type="nucleotide sequence ID" value="NZ_BAABRM010000013.1"/>
</dbReference>
<dbReference type="EMBL" id="JBHLUK010000069">
    <property type="protein sequence ID" value="MFC0424295.1"/>
    <property type="molecule type" value="Genomic_DNA"/>
</dbReference>
<feature type="domain" description="BD-FAE-like" evidence="1">
    <location>
        <begin position="96"/>
        <end position="207"/>
    </location>
</feature>
<accession>A0ABV6K4A4</accession>
<protein>
    <submittedName>
        <fullName evidence="2">Subtype B tannase</fullName>
    </submittedName>
</protein>
<proteinExistence type="predicted"/>
<evidence type="ECO:0000313" key="3">
    <source>
        <dbReference type="Proteomes" id="UP001589855"/>
    </source>
</evidence>
<keyword evidence="3" id="KW-1185">Reference proteome</keyword>
<name>A0ABV6K4A4_9LACO</name>
<dbReference type="Proteomes" id="UP001589855">
    <property type="component" value="Unassembled WGS sequence"/>
</dbReference>
<dbReference type="SUPFAM" id="SSF53474">
    <property type="entry name" value="alpha/beta-Hydrolases"/>
    <property type="match status" value="1"/>
</dbReference>
<sequence length="465" mass="49784">MKPLIFNPQWLQRQTVMVNGQPLAYAAATGISYVQNPVAPIQRLNVFVPNAYLDGQTVNGYDATSAPIFMPNTVGGYLPGPADAPDKTSWPTNGKAIIAALKHGYVVVAAGLRGRTTVSDGREVGHAPAFIVDMKAAIRYVRHNAQRLPGNVERIVTNGTSAGGATSALVGASGNANGFAPYLTALGAADERDDVFAVSAYCPIHNLQHADMAYEWQFNGVNDWHRYAMSPIAGQRPHFTPIAGELTARQQRASTALKAAFIDYLNGLQLTDATGRPLTLDAAGHGSFERALAELIRQSAQTAASAGTDVHKYAGITTEAAGVTGVDFAAYVRSLTRMKAVPAFDSFDLDSAENNLFGDETVSAKHFTAFAQAHGAVRGPQAAAPLVALIDPVSQLQTDRTTVAKHWRIRHGAADRDTSFAIPFILATSLQQRGLDVDLAFPWDVPHSGDYDLGDLFEWIDARCR</sequence>
<dbReference type="Pfam" id="PF20434">
    <property type="entry name" value="BD-FAE"/>
    <property type="match status" value="1"/>
</dbReference>
<gene>
    <name evidence="2" type="ORF">ACFFGS_09215</name>
</gene>
<dbReference type="InterPro" id="IPR048124">
    <property type="entry name" value="Tannase_B"/>
</dbReference>
<comment type="caution">
    <text evidence="2">The sequence shown here is derived from an EMBL/GenBank/DDBJ whole genome shotgun (WGS) entry which is preliminary data.</text>
</comment>
<dbReference type="InterPro" id="IPR049492">
    <property type="entry name" value="BD-FAE-like_dom"/>
</dbReference>